<keyword evidence="4" id="KW-1185">Reference proteome</keyword>
<evidence type="ECO:0000313" key="3">
    <source>
        <dbReference type="EMBL" id="RJF98641.1"/>
    </source>
</evidence>
<dbReference type="Pfam" id="PF13669">
    <property type="entry name" value="Glyoxalase_4"/>
    <property type="match status" value="1"/>
</dbReference>
<reference evidence="4" key="1">
    <citation type="submission" date="2018-09" db="EMBL/GenBank/DDBJ databases">
        <authorList>
            <person name="Zhu H."/>
        </authorList>
    </citation>
    <scope>NUCLEOTIDE SEQUENCE [LARGE SCALE GENOMIC DNA]</scope>
    <source>
        <strain evidence="4">K1R23-30</strain>
    </source>
</reference>
<dbReference type="GO" id="GO:0004493">
    <property type="term" value="F:methylmalonyl-CoA epimerase activity"/>
    <property type="evidence" value="ECO:0007669"/>
    <property type="project" value="TreeGrafter"/>
</dbReference>
<gene>
    <name evidence="3" type="ORF">D3871_09070</name>
</gene>
<evidence type="ECO:0000259" key="2">
    <source>
        <dbReference type="PROSITE" id="PS51819"/>
    </source>
</evidence>
<dbReference type="GO" id="GO:0046491">
    <property type="term" value="P:L-methylmalonyl-CoA metabolic process"/>
    <property type="evidence" value="ECO:0007669"/>
    <property type="project" value="TreeGrafter"/>
</dbReference>
<evidence type="ECO:0000313" key="4">
    <source>
        <dbReference type="Proteomes" id="UP000265955"/>
    </source>
</evidence>
<feature type="domain" description="VOC" evidence="2">
    <location>
        <begin position="7"/>
        <end position="146"/>
    </location>
</feature>
<dbReference type="EMBL" id="QYUO01000001">
    <property type="protein sequence ID" value="RJF98641.1"/>
    <property type="molecule type" value="Genomic_DNA"/>
</dbReference>
<accession>A0A3A3FWT3</accession>
<dbReference type="InterPro" id="IPR051785">
    <property type="entry name" value="MMCE/EMCE_epimerase"/>
</dbReference>
<comment type="caution">
    <text evidence="3">The sequence shown here is derived from an EMBL/GenBank/DDBJ whole genome shotgun (WGS) entry which is preliminary data.</text>
</comment>
<name>A0A3A3FWT3_9BURK</name>
<sequence length="173" mass="18973">MSTLFGKICQIGYVVQDIEAAMQHWLSMGVGPWFHAENVNIDYFNYRGQASSALIGAAVANSGDMQIELIQMKNDGPSMWKEFVEAGGTGIQHIAYWTKDYQAVLDRARSLGHKVAQEGQIGGPTGRFCYFESASTPGTVIELSDISGPKGQIFEQVRLAALNWDGTNPIRKV</sequence>
<evidence type="ECO:0000256" key="1">
    <source>
        <dbReference type="ARBA" id="ARBA00022723"/>
    </source>
</evidence>
<dbReference type="Proteomes" id="UP000265955">
    <property type="component" value="Unassembled WGS sequence"/>
</dbReference>
<organism evidence="3 4">
    <name type="scientific">Noviherbaspirillum saxi</name>
    <dbReference type="NCBI Taxonomy" id="2320863"/>
    <lineage>
        <taxon>Bacteria</taxon>
        <taxon>Pseudomonadati</taxon>
        <taxon>Pseudomonadota</taxon>
        <taxon>Betaproteobacteria</taxon>
        <taxon>Burkholderiales</taxon>
        <taxon>Oxalobacteraceae</taxon>
        <taxon>Noviherbaspirillum</taxon>
    </lineage>
</organism>
<dbReference type="AlphaFoldDB" id="A0A3A3FWT3"/>
<dbReference type="PROSITE" id="PS51819">
    <property type="entry name" value="VOC"/>
    <property type="match status" value="1"/>
</dbReference>
<dbReference type="GO" id="GO:0046872">
    <property type="term" value="F:metal ion binding"/>
    <property type="evidence" value="ECO:0007669"/>
    <property type="project" value="UniProtKB-KW"/>
</dbReference>
<dbReference type="PANTHER" id="PTHR43048:SF3">
    <property type="entry name" value="METHYLMALONYL-COA EPIMERASE, MITOCHONDRIAL"/>
    <property type="match status" value="1"/>
</dbReference>
<dbReference type="SUPFAM" id="SSF54593">
    <property type="entry name" value="Glyoxalase/Bleomycin resistance protein/Dihydroxybiphenyl dioxygenase"/>
    <property type="match status" value="1"/>
</dbReference>
<dbReference type="OrthoDB" id="9792173at2"/>
<keyword evidence="1" id="KW-0479">Metal-binding</keyword>
<dbReference type="RefSeq" id="WP_119768590.1">
    <property type="nucleotide sequence ID" value="NZ_QYUO01000001.1"/>
</dbReference>
<proteinExistence type="predicted"/>
<dbReference type="InterPro" id="IPR037523">
    <property type="entry name" value="VOC_core"/>
</dbReference>
<dbReference type="Gene3D" id="3.10.180.10">
    <property type="entry name" value="2,3-Dihydroxybiphenyl 1,2-Dioxygenase, domain 1"/>
    <property type="match status" value="1"/>
</dbReference>
<protein>
    <submittedName>
        <fullName evidence="3">VOC family protein</fullName>
    </submittedName>
</protein>
<dbReference type="InterPro" id="IPR029068">
    <property type="entry name" value="Glyas_Bleomycin-R_OHBP_Dase"/>
</dbReference>
<dbReference type="PANTHER" id="PTHR43048">
    <property type="entry name" value="METHYLMALONYL-COA EPIMERASE"/>
    <property type="match status" value="1"/>
</dbReference>